<feature type="domain" description="Response regulatory" evidence="2">
    <location>
        <begin position="1"/>
        <end position="87"/>
    </location>
</feature>
<comment type="caution">
    <text evidence="3">The sequence shown here is derived from an EMBL/GenBank/DDBJ whole genome shotgun (WGS) entry which is preliminary data.</text>
</comment>
<dbReference type="InterPro" id="IPR001789">
    <property type="entry name" value="Sig_transdc_resp-reg_receiver"/>
</dbReference>
<dbReference type="InterPro" id="IPR036457">
    <property type="entry name" value="PPM-type-like_dom_sf"/>
</dbReference>
<dbReference type="InterPro" id="IPR052016">
    <property type="entry name" value="Bact_Sigma-Reg"/>
</dbReference>
<evidence type="ECO:0000259" key="2">
    <source>
        <dbReference type="PROSITE" id="PS50110"/>
    </source>
</evidence>
<dbReference type="Pfam" id="PF07228">
    <property type="entry name" value="SpoIIE"/>
    <property type="match status" value="1"/>
</dbReference>
<evidence type="ECO:0000256" key="1">
    <source>
        <dbReference type="ARBA" id="ARBA00022801"/>
    </source>
</evidence>
<dbReference type="PROSITE" id="PS50110">
    <property type="entry name" value="RESPONSE_REGULATORY"/>
    <property type="match status" value="1"/>
</dbReference>
<dbReference type="GO" id="GO:0000160">
    <property type="term" value="P:phosphorelay signal transduction system"/>
    <property type="evidence" value="ECO:0007669"/>
    <property type="project" value="InterPro"/>
</dbReference>
<dbReference type="AlphaFoldDB" id="X0UAS9"/>
<proteinExistence type="predicted"/>
<dbReference type="PANTHER" id="PTHR43156:SF2">
    <property type="entry name" value="STAGE II SPORULATION PROTEIN E"/>
    <property type="match status" value="1"/>
</dbReference>
<accession>X0UAS9</accession>
<dbReference type="EMBL" id="BARS01017306">
    <property type="protein sequence ID" value="GAF96431.1"/>
    <property type="molecule type" value="Genomic_DNA"/>
</dbReference>
<dbReference type="GO" id="GO:0016791">
    <property type="term" value="F:phosphatase activity"/>
    <property type="evidence" value="ECO:0007669"/>
    <property type="project" value="TreeGrafter"/>
</dbReference>
<reference evidence="3" key="1">
    <citation type="journal article" date="2014" name="Front. Microbiol.">
        <title>High frequency of phylogenetically diverse reductive dehalogenase-homologous genes in deep subseafloor sedimentary metagenomes.</title>
        <authorList>
            <person name="Kawai M."/>
            <person name="Futagami T."/>
            <person name="Toyoda A."/>
            <person name="Takaki Y."/>
            <person name="Nishi S."/>
            <person name="Hori S."/>
            <person name="Arai W."/>
            <person name="Tsubouchi T."/>
            <person name="Morono Y."/>
            <person name="Uchiyama I."/>
            <person name="Ito T."/>
            <person name="Fujiyama A."/>
            <person name="Inagaki F."/>
            <person name="Takami H."/>
        </authorList>
    </citation>
    <scope>NUCLEOTIDE SEQUENCE</scope>
    <source>
        <strain evidence="3">Expedition CK06-06</strain>
    </source>
</reference>
<dbReference type="InterPro" id="IPR011006">
    <property type="entry name" value="CheY-like_superfamily"/>
</dbReference>
<dbReference type="Gene3D" id="3.40.50.2300">
    <property type="match status" value="1"/>
</dbReference>
<gene>
    <name evidence="3" type="ORF">S01H1_28323</name>
</gene>
<dbReference type="PANTHER" id="PTHR43156">
    <property type="entry name" value="STAGE II SPORULATION PROTEIN E-RELATED"/>
    <property type="match status" value="1"/>
</dbReference>
<organism evidence="3">
    <name type="scientific">marine sediment metagenome</name>
    <dbReference type="NCBI Taxonomy" id="412755"/>
    <lineage>
        <taxon>unclassified sequences</taxon>
        <taxon>metagenomes</taxon>
        <taxon>ecological metagenomes</taxon>
    </lineage>
</organism>
<dbReference type="SMART" id="SM00448">
    <property type="entry name" value="REC"/>
    <property type="match status" value="1"/>
</dbReference>
<dbReference type="SUPFAM" id="SSF52172">
    <property type="entry name" value="CheY-like"/>
    <property type="match status" value="1"/>
</dbReference>
<feature type="non-terminal residue" evidence="3">
    <location>
        <position position="278"/>
    </location>
</feature>
<dbReference type="InterPro" id="IPR001932">
    <property type="entry name" value="PPM-type_phosphatase-like_dom"/>
</dbReference>
<evidence type="ECO:0000313" key="3">
    <source>
        <dbReference type="EMBL" id="GAF96431.1"/>
    </source>
</evidence>
<dbReference type="Pfam" id="PF00072">
    <property type="entry name" value="Response_reg"/>
    <property type="match status" value="1"/>
</dbReference>
<protein>
    <recommendedName>
        <fullName evidence="2">Response regulatory domain-containing protein</fullName>
    </recommendedName>
</protein>
<name>X0UAS9_9ZZZZ</name>
<dbReference type="Gene3D" id="3.60.40.10">
    <property type="entry name" value="PPM-type phosphatase domain"/>
    <property type="match status" value="1"/>
</dbReference>
<feature type="non-terminal residue" evidence="3">
    <location>
        <position position="1"/>
    </location>
</feature>
<sequence>SGQQCLEKIGRFKPDLVLLDIVMPGMDGYETCQRIKSEPQSETTHIILISSKTSIESRLKGYEVGTDDYITKPFDNDELLAKIKVQIRLRDAIMNLASLHAKLFEELRLAGIVQQDFLPEKLPNCDKLRWATFIAPAECVSGDIYDVKRIDEQHVGFYVADVVGHGMPAALLSIFINQAIAMYEDTQNNHCVLSPAELMKNVNLRMSAQKLSGGQFVTCCYCLININTLQLTYCRAGHPYPILIRPKEQPQHLEIEGSLLGIFGEAEYTQRTIQLQSG</sequence>
<keyword evidence="1" id="KW-0378">Hydrolase</keyword>
<dbReference type="SMART" id="SM00331">
    <property type="entry name" value="PP2C_SIG"/>
    <property type="match status" value="1"/>
</dbReference>